<sequence length="183" mass="18893">MSLIATISASQTDTAPAQSENLLASASSQASPASAGIITSSASTKIIETPLFVPEITTTITATQNAQEINQLSIPSIAIIAAAAVILVALVVCAVCAIRKKSLQSRLPAVAAVTEIHGSGEAEAGGDSRRKTMVGLLKPNAARAQSFHPPQFHRLSKISSRASQNASVVEMGSATRRLYESVV</sequence>
<organism evidence="2 3">
    <name type="scientific">Physocladia obscura</name>
    <dbReference type="NCBI Taxonomy" id="109957"/>
    <lineage>
        <taxon>Eukaryota</taxon>
        <taxon>Fungi</taxon>
        <taxon>Fungi incertae sedis</taxon>
        <taxon>Chytridiomycota</taxon>
        <taxon>Chytridiomycota incertae sedis</taxon>
        <taxon>Chytridiomycetes</taxon>
        <taxon>Chytridiales</taxon>
        <taxon>Chytriomycetaceae</taxon>
        <taxon>Physocladia</taxon>
    </lineage>
</organism>
<dbReference type="AlphaFoldDB" id="A0AAD5SY69"/>
<evidence type="ECO:0000256" key="1">
    <source>
        <dbReference type="SAM" id="Phobius"/>
    </source>
</evidence>
<keyword evidence="1" id="KW-0472">Membrane</keyword>
<keyword evidence="3" id="KW-1185">Reference proteome</keyword>
<dbReference type="EMBL" id="JADGJH010001629">
    <property type="protein sequence ID" value="KAJ3111447.1"/>
    <property type="molecule type" value="Genomic_DNA"/>
</dbReference>
<protein>
    <submittedName>
        <fullName evidence="2">Uncharacterized protein</fullName>
    </submittedName>
</protein>
<name>A0AAD5SY69_9FUNG</name>
<evidence type="ECO:0000313" key="2">
    <source>
        <dbReference type="EMBL" id="KAJ3111447.1"/>
    </source>
</evidence>
<feature type="transmembrane region" description="Helical" evidence="1">
    <location>
        <begin position="77"/>
        <end position="98"/>
    </location>
</feature>
<evidence type="ECO:0000313" key="3">
    <source>
        <dbReference type="Proteomes" id="UP001211907"/>
    </source>
</evidence>
<proteinExistence type="predicted"/>
<keyword evidence="1" id="KW-0812">Transmembrane</keyword>
<gene>
    <name evidence="2" type="ORF">HK100_002678</name>
</gene>
<reference evidence="2" key="1">
    <citation type="submission" date="2020-05" db="EMBL/GenBank/DDBJ databases">
        <title>Phylogenomic resolution of chytrid fungi.</title>
        <authorList>
            <person name="Stajich J.E."/>
            <person name="Amses K."/>
            <person name="Simmons R."/>
            <person name="Seto K."/>
            <person name="Myers J."/>
            <person name="Bonds A."/>
            <person name="Quandt C.A."/>
            <person name="Barry K."/>
            <person name="Liu P."/>
            <person name="Grigoriev I."/>
            <person name="Longcore J.E."/>
            <person name="James T.Y."/>
        </authorList>
    </citation>
    <scope>NUCLEOTIDE SEQUENCE</scope>
    <source>
        <strain evidence="2">JEL0513</strain>
    </source>
</reference>
<accession>A0AAD5SY69</accession>
<dbReference type="Proteomes" id="UP001211907">
    <property type="component" value="Unassembled WGS sequence"/>
</dbReference>
<keyword evidence="1" id="KW-1133">Transmembrane helix</keyword>
<comment type="caution">
    <text evidence="2">The sequence shown here is derived from an EMBL/GenBank/DDBJ whole genome shotgun (WGS) entry which is preliminary data.</text>
</comment>